<dbReference type="PANTHER" id="PTHR23152:SF4">
    <property type="entry name" value="2-OXOADIPATE DEHYDROGENASE COMPLEX COMPONENT E1"/>
    <property type="match status" value="1"/>
</dbReference>
<dbReference type="NCBIfam" id="TIGR00239">
    <property type="entry name" value="2oxo_dh_E1"/>
    <property type="match status" value="1"/>
</dbReference>
<dbReference type="InterPro" id="IPR029061">
    <property type="entry name" value="THDP-binding"/>
</dbReference>
<name>A0A1V0PKV1_9FIRM</name>
<keyword evidence="4" id="KW-0786">Thiamine pyrophosphate</keyword>
<dbReference type="PANTHER" id="PTHR23152">
    <property type="entry name" value="2-OXOGLUTARATE DEHYDROGENASE"/>
    <property type="match status" value="1"/>
</dbReference>
<reference evidence="8" key="1">
    <citation type="submission" date="2017-01" db="EMBL/GenBank/DDBJ databases">
        <title>Organic matter influenced pyrite bioleaching process by altering metabolic model of acidophiles.</title>
        <authorList>
            <person name="Han Y."/>
            <person name="Zhao W."/>
            <person name="Huang Z."/>
        </authorList>
    </citation>
    <scope>NUCLEOTIDE SEQUENCE</scope>
    <source>
        <strain evidence="8">StTIB-5biol</strain>
    </source>
</reference>
<keyword evidence="3 8" id="KW-0560">Oxidoreductase</keyword>
<dbReference type="GO" id="GO:0004591">
    <property type="term" value="F:oxoglutarate dehydrogenase (succinyl-transferring) activity"/>
    <property type="evidence" value="ECO:0007669"/>
    <property type="project" value="UniProtKB-EC"/>
</dbReference>
<dbReference type="AlphaFoldDB" id="A0A1V0PKV1"/>
<dbReference type="CDD" id="cd02016">
    <property type="entry name" value="TPP_E1_OGDC_like"/>
    <property type="match status" value="1"/>
</dbReference>
<dbReference type="GO" id="GO:0045252">
    <property type="term" value="C:oxoglutarate dehydrogenase complex"/>
    <property type="evidence" value="ECO:0007669"/>
    <property type="project" value="TreeGrafter"/>
</dbReference>
<feature type="domain" description="Transketolase-like pyrimidine-binding" evidence="7">
    <location>
        <begin position="592"/>
        <end position="787"/>
    </location>
</feature>
<protein>
    <recommendedName>
        <fullName evidence="2">oxoglutarate dehydrogenase (succinyl-transferring)</fullName>
        <ecNumber evidence="2">1.2.4.2</ecNumber>
    </recommendedName>
</protein>
<dbReference type="GO" id="GO:0006096">
    <property type="term" value="P:glycolytic process"/>
    <property type="evidence" value="ECO:0007669"/>
    <property type="project" value="UniProtKB-KW"/>
</dbReference>
<evidence type="ECO:0000256" key="6">
    <source>
        <dbReference type="ARBA" id="ARBA00051911"/>
    </source>
</evidence>
<dbReference type="InterPro" id="IPR042179">
    <property type="entry name" value="KGD_C_sf"/>
</dbReference>
<dbReference type="Pfam" id="PF00676">
    <property type="entry name" value="E1_dh"/>
    <property type="match status" value="1"/>
</dbReference>
<dbReference type="EC" id="1.2.4.2" evidence="2"/>
<keyword evidence="5" id="KW-0324">Glycolysis</keyword>
<dbReference type="InterPro" id="IPR032106">
    <property type="entry name" value="2-oxogl_dehyd_N"/>
</dbReference>
<evidence type="ECO:0000256" key="4">
    <source>
        <dbReference type="ARBA" id="ARBA00023052"/>
    </source>
</evidence>
<proteinExistence type="predicted"/>
<evidence type="ECO:0000256" key="3">
    <source>
        <dbReference type="ARBA" id="ARBA00023002"/>
    </source>
</evidence>
<dbReference type="GO" id="GO:0006099">
    <property type="term" value="P:tricarboxylic acid cycle"/>
    <property type="evidence" value="ECO:0007669"/>
    <property type="project" value="TreeGrafter"/>
</dbReference>
<dbReference type="Pfam" id="PF16870">
    <property type="entry name" value="OxoGdeHyase_C"/>
    <property type="match status" value="1"/>
</dbReference>
<comment type="catalytic activity">
    <reaction evidence="6">
        <text>N(6)-[(R)-lipoyl]-L-lysyl-[protein] + 2-oxoglutarate + H(+) = N(6)-[(R)-S(8)-succinyldihydrolipoyl]-L-lysyl-[protein] + CO2</text>
        <dbReference type="Rhea" id="RHEA:12188"/>
        <dbReference type="Rhea" id="RHEA-COMP:10474"/>
        <dbReference type="Rhea" id="RHEA-COMP:20092"/>
        <dbReference type="ChEBI" id="CHEBI:15378"/>
        <dbReference type="ChEBI" id="CHEBI:16526"/>
        <dbReference type="ChEBI" id="CHEBI:16810"/>
        <dbReference type="ChEBI" id="CHEBI:83099"/>
        <dbReference type="ChEBI" id="CHEBI:83120"/>
        <dbReference type="EC" id="1.2.4.2"/>
    </reaction>
</comment>
<dbReference type="SMART" id="SM00861">
    <property type="entry name" value="Transket_pyr"/>
    <property type="match status" value="1"/>
</dbReference>
<dbReference type="Pfam" id="PF02779">
    <property type="entry name" value="Transket_pyr"/>
    <property type="match status" value="1"/>
</dbReference>
<dbReference type="GO" id="GO:0030976">
    <property type="term" value="F:thiamine pyrophosphate binding"/>
    <property type="evidence" value="ECO:0007669"/>
    <property type="project" value="InterPro"/>
</dbReference>
<evidence type="ECO:0000256" key="5">
    <source>
        <dbReference type="ARBA" id="ARBA00023152"/>
    </source>
</evidence>
<dbReference type="SUPFAM" id="SSF52518">
    <property type="entry name" value="Thiamin diphosphate-binding fold (THDP-binding)"/>
    <property type="match status" value="2"/>
</dbReference>
<dbReference type="NCBIfam" id="NF008907">
    <property type="entry name" value="PRK12270.1"/>
    <property type="match status" value="1"/>
</dbReference>
<dbReference type="Gene3D" id="3.40.50.970">
    <property type="match status" value="1"/>
</dbReference>
<dbReference type="Pfam" id="PF16078">
    <property type="entry name" value="2-oxogl_dehyd_N"/>
    <property type="match status" value="1"/>
</dbReference>
<dbReference type="PIRSF" id="PIRSF000157">
    <property type="entry name" value="Oxoglu_dh_E1"/>
    <property type="match status" value="1"/>
</dbReference>
<dbReference type="Gene3D" id="1.10.287.1150">
    <property type="entry name" value="TPP helical domain"/>
    <property type="match status" value="1"/>
</dbReference>
<dbReference type="NCBIfam" id="NF006914">
    <property type="entry name" value="PRK09404.1"/>
    <property type="match status" value="1"/>
</dbReference>
<dbReference type="GO" id="GO:0005829">
    <property type="term" value="C:cytosol"/>
    <property type="evidence" value="ECO:0007669"/>
    <property type="project" value="TreeGrafter"/>
</dbReference>
<accession>A0A1V0PKV1</accession>
<sequence length="935" mass="103758">MEIMAARVHHTSWQDFYGPNAGYIIELYENYLRNPESVDQATRNLFAEWGPPPMDLAEPDAVVEGVDEETLHIIRQGTELARNIRDLGHLQAHLNPLDTSVASSPLLQLETYGLTAEKLQRIPAQSLWPTCGPELRTGWDVIQYLFSLYTGTLAYEFSHVHNPEERQWLDNYVDSNQVRPHLSAVEKRALLRRLIAVDQFEKFLHHTFPGQKRFSIEGTDAMVPMLDQLIHLSASTTAIRNVVIGMAHRGRLNVLAHILGKPYADIFAEFHSAPNKDLVPSAGSSGINFGWTGDVKYHLGARKVMQESNMVEMHLTLADNPSHLEFVDPVVEGMARAVQDSREQPGLPVQNPDNALAVLIHGDASFPGEGVVSETLNLSRLAAYNTGGTVHIIANNVMGFTTEPDQGRSTLYASDLAKGFEIPIVHVNADDAEACLGVTKMAHLYRQKFHKDFLIDLVGYRRWGHNEGDDPSVTQPLLYEAVQAHPVPAEVYAQQLEREGVVTHQAVEQIIEAIQEEFRSTYQALTRGEAVLTKRGVMPEDPINPEPAPVSEELLKSINQALLQRPAGFHVYPKLDRILAKRQEAFTAPQGVDWALAETLAMATILAEGTPIRFTGQDSERGTFSQRHLVLHDVKTGEKYCPLDHLPQAQASFLISNSPLSETAVLGFEYGYSTQASETMVFWEAQYGDFANVAQVLFDQFIGPGRSKWLQTSSLIMLLPHGYEGMGPEHSSARLERFLQLSADENWRVTIPTSAAQYFHLLRSQAAWIGKRPRPLVVMAPKSLLRNPQAASAAAELTHGSFKALWAMPVANPAEITRLVLSSGKIGIEVRQAAQEVEGGTPWLAMARLEQLYPFPAAELSDLVASLPNLKEIYWVQEEPQNMGAWTYVATTAAPSLHGLSLTYVGRPAHSAPAEGYAQRHAAEQHRIIQEAISR</sequence>
<dbReference type="Gene3D" id="3.40.50.12470">
    <property type="match status" value="1"/>
</dbReference>
<evidence type="ECO:0000256" key="2">
    <source>
        <dbReference type="ARBA" id="ARBA00012280"/>
    </source>
</evidence>
<dbReference type="InterPro" id="IPR011603">
    <property type="entry name" value="2oxoglutarate_DH_E1"/>
</dbReference>
<dbReference type="InterPro" id="IPR005475">
    <property type="entry name" value="Transketolase-like_Pyr-bd"/>
</dbReference>
<evidence type="ECO:0000259" key="7">
    <source>
        <dbReference type="SMART" id="SM00861"/>
    </source>
</evidence>
<evidence type="ECO:0000256" key="1">
    <source>
        <dbReference type="ARBA" id="ARBA00001964"/>
    </source>
</evidence>
<organism evidence="8">
    <name type="scientific">Sulfobacillus thermotolerans</name>
    <dbReference type="NCBI Taxonomy" id="338644"/>
    <lineage>
        <taxon>Bacteria</taxon>
        <taxon>Bacillati</taxon>
        <taxon>Bacillota</taxon>
        <taxon>Clostridia</taxon>
        <taxon>Eubacteriales</taxon>
        <taxon>Clostridiales Family XVII. Incertae Sedis</taxon>
        <taxon>Sulfobacillus</taxon>
    </lineage>
</organism>
<dbReference type="EMBL" id="KY454208">
    <property type="protein sequence ID" value="ARE29954.1"/>
    <property type="molecule type" value="Genomic_DNA"/>
</dbReference>
<evidence type="ECO:0000313" key="8">
    <source>
        <dbReference type="EMBL" id="ARE29954.1"/>
    </source>
</evidence>
<dbReference type="InterPro" id="IPR031717">
    <property type="entry name" value="ODO-1/KGD_C"/>
</dbReference>
<comment type="cofactor">
    <cofactor evidence="1">
        <name>thiamine diphosphate</name>
        <dbReference type="ChEBI" id="CHEBI:58937"/>
    </cofactor>
</comment>
<dbReference type="FunFam" id="3.40.50.970:FF:000036">
    <property type="entry name" value="2-oxoglutarate dehydrogenase E1 component"/>
    <property type="match status" value="1"/>
</dbReference>
<dbReference type="Gene3D" id="3.40.50.11610">
    <property type="entry name" value="Multifunctional 2-oxoglutarate metabolism enzyme, C-terminal domain"/>
    <property type="match status" value="1"/>
</dbReference>
<dbReference type="InterPro" id="IPR001017">
    <property type="entry name" value="DH_E1"/>
</dbReference>